<dbReference type="Pfam" id="PF02984">
    <property type="entry name" value="Cyclin_C"/>
    <property type="match status" value="1"/>
</dbReference>
<dbReference type="SMART" id="SM00115">
    <property type="entry name" value="CASc"/>
    <property type="match status" value="1"/>
</dbReference>
<feature type="compositionally biased region" description="Basic residues" evidence="5">
    <location>
        <begin position="600"/>
        <end position="609"/>
    </location>
</feature>
<dbReference type="Pfam" id="PF00656">
    <property type="entry name" value="Peptidase_C14"/>
    <property type="match status" value="1"/>
</dbReference>
<dbReference type="InterPro" id="IPR006671">
    <property type="entry name" value="Cyclin_N"/>
</dbReference>
<dbReference type="InterPro" id="IPR036915">
    <property type="entry name" value="Cyclin-like_sf"/>
</dbReference>
<dbReference type="SUPFAM" id="SSF47954">
    <property type="entry name" value="Cyclin-like"/>
    <property type="match status" value="2"/>
</dbReference>
<feature type="domain" description="CARD" evidence="8">
    <location>
        <begin position="748"/>
        <end position="858"/>
    </location>
</feature>
<evidence type="ECO:0000256" key="5">
    <source>
        <dbReference type="SAM" id="MobiDB-lite"/>
    </source>
</evidence>
<dbReference type="Gene3D" id="1.10.533.10">
    <property type="entry name" value="Death Domain, Fas"/>
    <property type="match status" value="1"/>
</dbReference>
<dbReference type="CDD" id="cd01671">
    <property type="entry name" value="CARD"/>
    <property type="match status" value="1"/>
</dbReference>
<dbReference type="PANTHER" id="PTHR10026">
    <property type="entry name" value="CYCLIN"/>
    <property type="match status" value="1"/>
</dbReference>
<proteinExistence type="inferred from homology"/>
<feature type="domain" description="Caspase family p20" evidence="7">
    <location>
        <begin position="907"/>
        <end position="1046"/>
    </location>
</feature>
<accession>A0A4S2KD32</accession>
<dbReference type="InterPro" id="IPR015917">
    <property type="entry name" value="Pept_C14A"/>
</dbReference>
<dbReference type="Pfam" id="PF00134">
    <property type="entry name" value="Cyclin_N"/>
    <property type="match status" value="1"/>
</dbReference>
<dbReference type="SMART" id="SM00385">
    <property type="entry name" value="CYCLIN"/>
    <property type="match status" value="2"/>
</dbReference>
<evidence type="ECO:0008006" key="11">
    <source>
        <dbReference type="Google" id="ProtNLM"/>
    </source>
</evidence>
<feature type="non-terminal residue" evidence="9">
    <location>
        <position position="1173"/>
    </location>
</feature>
<dbReference type="GO" id="GO:0042981">
    <property type="term" value="P:regulation of apoptotic process"/>
    <property type="evidence" value="ECO:0007669"/>
    <property type="project" value="InterPro"/>
</dbReference>
<dbReference type="PROSITE" id="PS50209">
    <property type="entry name" value="CARD"/>
    <property type="match status" value="1"/>
</dbReference>
<dbReference type="STRING" id="300112.A0A4S2KD32"/>
<keyword evidence="2 3" id="KW-0195">Cyclin</keyword>
<dbReference type="InterPro" id="IPR001315">
    <property type="entry name" value="CARD"/>
</dbReference>
<protein>
    <recommendedName>
        <fullName evidence="11">Cyclin-L1</fullName>
    </recommendedName>
</protein>
<dbReference type="GO" id="GO:0004197">
    <property type="term" value="F:cysteine-type endopeptidase activity"/>
    <property type="evidence" value="ECO:0007669"/>
    <property type="project" value="InterPro"/>
</dbReference>
<dbReference type="InterPro" id="IPR004367">
    <property type="entry name" value="Cyclin_C-dom"/>
</dbReference>
<evidence type="ECO:0000259" key="7">
    <source>
        <dbReference type="PROSITE" id="PS50208"/>
    </source>
</evidence>
<dbReference type="FunFam" id="1.10.472.10:FF:000031">
    <property type="entry name" value="cyclin-L1-1-like isoform X1"/>
    <property type="match status" value="1"/>
</dbReference>
<dbReference type="InterPro" id="IPR002138">
    <property type="entry name" value="Pept_C14_p10"/>
</dbReference>
<dbReference type="CDD" id="cd20589">
    <property type="entry name" value="CYCLIN_CCNL1_rpt1"/>
    <property type="match status" value="1"/>
</dbReference>
<dbReference type="PROSITE" id="PS50208">
    <property type="entry name" value="CASPASE_P20"/>
    <property type="match status" value="1"/>
</dbReference>
<evidence type="ECO:0000259" key="8">
    <source>
        <dbReference type="PROSITE" id="PS50209"/>
    </source>
</evidence>
<dbReference type="Gene3D" id="1.10.472.10">
    <property type="entry name" value="Cyclin-like"/>
    <property type="match status" value="2"/>
</dbReference>
<feature type="compositionally biased region" description="Basic and acidic residues" evidence="5">
    <location>
        <begin position="291"/>
        <end position="304"/>
    </location>
</feature>
<dbReference type="SUPFAM" id="SSF52129">
    <property type="entry name" value="Caspase-like"/>
    <property type="match status" value="1"/>
</dbReference>
<feature type="compositionally biased region" description="Basic and acidic residues" evidence="5">
    <location>
        <begin position="403"/>
        <end position="412"/>
    </location>
</feature>
<evidence type="ECO:0000256" key="3">
    <source>
        <dbReference type="RuleBase" id="RU000383"/>
    </source>
</evidence>
<dbReference type="GO" id="GO:0006508">
    <property type="term" value="P:proteolysis"/>
    <property type="evidence" value="ECO:0007669"/>
    <property type="project" value="InterPro"/>
</dbReference>
<dbReference type="SMART" id="SM01332">
    <property type="entry name" value="Cyclin_C"/>
    <property type="match status" value="1"/>
</dbReference>
<feature type="region of interest" description="Disordered" evidence="5">
    <location>
        <begin position="291"/>
        <end position="415"/>
    </location>
</feature>
<evidence type="ECO:0000256" key="4">
    <source>
        <dbReference type="RuleBase" id="RU003971"/>
    </source>
</evidence>
<dbReference type="PROSITE" id="PS50207">
    <property type="entry name" value="CASPASE_P10"/>
    <property type="match status" value="1"/>
</dbReference>
<feature type="region of interest" description="Disordered" evidence="5">
    <location>
        <begin position="593"/>
        <end position="626"/>
    </location>
</feature>
<gene>
    <name evidence="9" type="ORF">DBV15_06875</name>
</gene>
<dbReference type="PRINTS" id="PR00376">
    <property type="entry name" value="IL1BCENZYME"/>
</dbReference>
<name>A0A4S2KD32_9HYME</name>
<feature type="domain" description="Caspase family p10" evidence="6">
    <location>
        <begin position="1079"/>
        <end position="1167"/>
    </location>
</feature>
<sequence length="1173" mass="132983">MNAKENSTAPTTKGTNASNAPNNAKPYGKIVLTLQNCLLPDEKLNSTPSHSDGLDAETETDLRILGCELIQTAGILLKLPQVAMATGQVIFQRFYYSKSLVRHNMETTAMGCICLASKIEEAPRRIRDVINVFNHIKQVSSQKAIQPVILDQNYVALKNQVIKSERRVLKELGFCVHVKHPHKIIVMYLQVLGYEKNRTLMQQSWNYMNDSLRSDVFLRYQPETVACACVYLAARQLQLPLPTSPAWFSLFRVSESAIKDVCRRILRLYSRPRVRPEQLEKRVEELRRQYEEARTKARGGDVDGHTPSPPLPKHHNAWGGFISRSGTHAAPERTKSPRRSKSPSTSPSRGEEQKYPSKRKRHSRSRSRSHSHSRSSKPKKTQRRRSGSHKSSRRSRSYRSRSRSRDRDLEKSSKHRSCIVLKNPTGSAFFFSVAITGEKSKTNKSNQLRYAGSSRTLATRRPRPSIELSRLLLSHNVPRQLPCRNVRRAVKMPRTKRTKAASTSTKERDTAVKTFEKHVQLRIAKMERDAQADLKSFEALIEVIISRLPAGIRQMKLGELIDWQDHDTRKETEKENRNDRDEVTLSVKNLHMQPPAAVPRARKGNKTAKRPTTAASDDGYATEGTSVGSTSLAAKAQARAASNVRTRSFTRASRAKFSGITQNTTPAMVKPLDNVYGVVTPKVKPNTPLNVLRRPRQGEMVLSMQGSPLLVSAVVEEKTANINVPLANGNVMSLLPQEGLRMSNIPPLDPETMDQLQTLKNHLEKVVALKDREQIDACCENVVPKIDMTKLLPKLLENKVYNRDDVNIPRWMKNLETQDTVKDILTTIKTRGPNAFKNLILSLKQSDHENIANILEGRDNTSSTGRQEDPLDHIWSDKPLTIKVRKAITFSDCNYDVIERYPMRSNPRGLVLIITNIYYDAPCDKHRFSAKHDKDNLTKLFEEMGFTVVTYGNLKGQEMRDKIKEFSKRDDLRKVDSCFVIVTSHGTEDEESNTEIQGTDYHSASKQANYEKVLCTEVCDYFTTEACPQLAEKPKIFIFQLCRGKKRQKGVAHCRITTDTCVSVNPADEPGLEIPVKQPIQTIRNYSDMLVVQSTLTGHVSYRDSITGSWFIQILCKIFMKHAYANHVQDLFNMIDAELKQLRTMNNECQTSSIQSLGFNKHCYLNPGLFMES</sequence>
<reference evidence="9 10" key="1">
    <citation type="journal article" date="2019" name="Philos. Trans. R. Soc. Lond., B, Biol. Sci.">
        <title>Ant behaviour and brain gene expression of defending hosts depend on the ecological success of the intruding social parasite.</title>
        <authorList>
            <person name="Kaur R."/>
            <person name="Stoldt M."/>
            <person name="Jongepier E."/>
            <person name="Feldmeyer B."/>
            <person name="Menzel F."/>
            <person name="Bornberg-Bauer E."/>
            <person name="Foitzik S."/>
        </authorList>
    </citation>
    <scope>NUCLEOTIDE SEQUENCE [LARGE SCALE GENOMIC DNA]</scope>
    <source>
        <tissue evidence="9">Whole body</tissue>
    </source>
</reference>
<dbReference type="GO" id="GO:0006357">
    <property type="term" value="P:regulation of transcription by RNA polymerase II"/>
    <property type="evidence" value="ECO:0007669"/>
    <property type="project" value="InterPro"/>
</dbReference>
<evidence type="ECO:0000256" key="1">
    <source>
        <dbReference type="ARBA" id="ARBA00010134"/>
    </source>
</evidence>
<dbReference type="AlphaFoldDB" id="A0A4S2KD32"/>
<dbReference type="InterPro" id="IPR018851">
    <property type="entry name" value="Borealin_N"/>
</dbReference>
<dbReference type="Pfam" id="PF10444">
    <property type="entry name" value="Nbl1_Borealin_N"/>
    <property type="match status" value="1"/>
</dbReference>
<evidence type="ECO:0000313" key="9">
    <source>
        <dbReference type="EMBL" id="TGZ46980.1"/>
    </source>
</evidence>
<dbReference type="FunFam" id="1.10.472.10:FF:000016">
    <property type="entry name" value="cyclin-L1 isoform X1"/>
    <property type="match status" value="1"/>
</dbReference>
<dbReference type="InterPro" id="IPR001309">
    <property type="entry name" value="Pept_C14_p20"/>
</dbReference>
<dbReference type="InterPro" id="IPR029030">
    <property type="entry name" value="Caspase-like_dom_sf"/>
</dbReference>
<dbReference type="Pfam" id="PF10512">
    <property type="entry name" value="Borealin"/>
    <property type="match status" value="1"/>
</dbReference>
<comment type="similarity">
    <text evidence="3">Belongs to the cyclin family.</text>
</comment>
<dbReference type="Gene3D" id="6.10.250.1900">
    <property type="match status" value="1"/>
</dbReference>
<keyword evidence="10" id="KW-1185">Reference proteome</keyword>
<dbReference type="InterPro" id="IPR013763">
    <property type="entry name" value="Cyclin-like_dom"/>
</dbReference>
<dbReference type="InterPro" id="IPR043198">
    <property type="entry name" value="Cyclin/Ssn8"/>
</dbReference>
<feature type="compositionally biased region" description="Basic residues" evidence="5">
    <location>
        <begin position="356"/>
        <end position="402"/>
    </location>
</feature>
<dbReference type="InterPro" id="IPR046466">
    <property type="entry name" value="Borealin_C"/>
</dbReference>
<dbReference type="InterPro" id="IPR011600">
    <property type="entry name" value="Pept_C14_caspase"/>
</dbReference>
<evidence type="ECO:0000256" key="2">
    <source>
        <dbReference type="ARBA" id="ARBA00023127"/>
    </source>
</evidence>
<evidence type="ECO:0000259" key="6">
    <source>
        <dbReference type="PROSITE" id="PS50207"/>
    </source>
</evidence>
<dbReference type="Gene3D" id="3.40.50.1460">
    <property type="match status" value="1"/>
</dbReference>
<dbReference type="GO" id="GO:0016538">
    <property type="term" value="F:cyclin-dependent protein serine/threonine kinase regulator activity"/>
    <property type="evidence" value="ECO:0007669"/>
    <property type="project" value="InterPro"/>
</dbReference>
<dbReference type="SUPFAM" id="SSF47986">
    <property type="entry name" value="DEATH domain"/>
    <property type="match status" value="1"/>
</dbReference>
<dbReference type="EMBL" id="QBLH01002788">
    <property type="protein sequence ID" value="TGZ46980.1"/>
    <property type="molecule type" value="Genomic_DNA"/>
</dbReference>
<organism evidence="9 10">
    <name type="scientific">Temnothorax longispinosus</name>
    <dbReference type="NCBI Taxonomy" id="300112"/>
    <lineage>
        <taxon>Eukaryota</taxon>
        <taxon>Metazoa</taxon>
        <taxon>Ecdysozoa</taxon>
        <taxon>Arthropoda</taxon>
        <taxon>Hexapoda</taxon>
        <taxon>Insecta</taxon>
        <taxon>Pterygota</taxon>
        <taxon>Neoptera</taxon>
        <taxon>Endopterygota</taxon>
        <taxon>Hymenoptera</taxon>
        <taxon>Apocrita</taxon>
        <taxon>Aculeata</taxon>
        <taxon>Formicoidea</taxon>
        <taxon>Formicidae</taxon>
        <taxon>Myrmicinae</taxon>
        <taxon>Temnothorax</taxon>
    </lineage>
</organism>
<dbReference type="InterPro" id="IPR011029">
    <property type="entry name" value="DEATH-like_dom_sf"/>
</dbReference>
<comment type="similarity">
    <text evidence="1 4">Belongs to the peptidase C14A family.</text>
</comment>
<feature type="region of interest" description="Disordered" evidence="5">
    <location>
        <begin position="1"/>
        <end position="22"/>
    </location>
</feature>
<dbReference type="Proteomes" id="UP000310200">
    <property type="component" value="Unassembled WGS sequence"/>
</dbReference>
<evidence type="ECO:0000313" key="10">
    <source>
        <dbReference type="Proteomes" id="UP000310200"/>
    </source>
</evidence>
<comment type="caution">
    <text evidence="9">The sequence shown here is derived from an EMBL/GenBank/DDBJ whole genome shotgun (WGS) entry which is preliminary data.</text>
</comment>